<name>A0A2N5XTP5_9HYPH</name>
<proteinExistence type="predicted"/>
<organism evidence="2 3">
    <name type="scientific">Cohaesibacter celericrescens</name>
    <dbReference type="NCBI Taxonomy" id="2067669"/>
    <lineage>
        <taxon>Bacteria</taxon>
        <taxon>Pseudomonadati</taxon>
        <taxon>Pseudomonadota</taxon>
        <taxon>Alphaproteobacteria</taxon>
        <taxon>Hyphomicrobiales</taxon>
        <taxon>Cohaesibacteraceae</taxon>
    </lineage>
</organism>
<dbReference type="Proteomes" id="UP000234881">
    <property type="component" value="Unassembled WGS sequence"/>
</dbReference>
<evidence type="ECO:0000313" key="3">
    <source>
        <dbReference type="Proteomes" id="UP000234881"/>
    </source>
</evidence>
<keyword evidence="3" id="KW-1185">Reference proteome</keyword>
<evidence type="ECO:0000313" key="2">
    <source>
        <dbReference type="EMBL" id="PLW77873.1"/>
    </source>
</evidence>
<dbReference type="EMBL" id="PKUQ01000013">
    <property type="protein sequence ID" value="PLW77873.1"/>
    <property type="molecule type" value="Genomic_DNA"/>
</dbReference>
<sequence>MRYSEKTPSFRRCKKTGLLSTAGAHSASNDPLVHKMQKIISDCAKGGFSLAEVSRLSGVRDRQWRRWQSGQAIPRPSNLRRMEKAIVRLCHERDRTIKGEAVLSPVAYRMVLITLADKAGVNVAAVLADDPQSQDKQSPIKAAASLCRQRALYLIVTELNVPLVIAAGFAGITKQAVSKSLRQIEESRDDPHINALLDSMADLIHGTSRSVGLTILEPIQSHQRQEASVKKLREPDQFKRNNSHG</sequence>
<reference evidence="2 3" key="1">
    <citation type="submission" date="2018-01" db="EMBL/GenBank/DDBJ databases">
        <title>The draft genome sequence of Cohaesibacter sp. H1304.</title>
        <authorList>
            <person name="Wang N.-N."/>
            <person name="Du Z.-J."/>
        </authorList>
    </citation>
    <scope>NUCLEOTIDE SEQUENCE [LARGE SCALE GENOMIC DNA]</scope>
    <source>
        <strain evidence="2 3">H1304</strain>
    </source>
</reference>
<evidence type="ECO:0000256" key="1">
    <source>
        <dbReference type="SAM" id="MobiDB-lite"/>
    </source>
</evidence>
<protein>
    <submittedName>
        <fullName evidence="2">Uncharacterized protein</fullName>
    </submittedName>
</protein>
<dbReference type="AlphaFoldDB" id="A0A2N5XTP5"/>
<feature type="region of interest" description="Disordered" evidence="1">
    <location>
        <begin position="224"/>
        <end position="245"/>
    </location>
</feature>
<comment type="caution">
    <text evidence="2">The sequence shown here is derived from an EMBL/GenBank/DDBJ whole genome shotgun (WGS) entry which is preliminary data.</text>
</comment>
<gene>
    <name evidence="2" type="ORF">C0081_07035</name>
</gene>
<accession>A0A2N5XTP5</accession>
<feature type="compositionally biased region" description="Basic and acidic residues" evidence="1">
    <location>
        <begin position="224"/>
        <end position="239"/>
    </location>
</feature>